<name>A0A290D655_9VIRU</name>
<dbReference type="EMBL" id="KY039176">
    <property type="protein sequence ID" value="ATB19380.1"/>
    <property type="molecule type" value="Viral_cRNA"/>
</dbReference>
<accession>A0A290D655</accession>
<organism evidence="2">
    <name type="scientific">Emaravirus fici</name>
    <dbReference type="NCBI Taxonomy" id="1980427"/>
    <lineage>
        <taxon>Viruses</taxon>
        <taxon>Riboviria</taxon>
        <taxon>Orthornavirae</taxon>
        <taxon>Negarnaviricota</taxon>
        <taxon>Polyploviricotina</taxon>
        <taxon>Bunyaviricetes</taxon>
        <taxon>Elliovirales</taxon>
        <taxon>Fimoviridae</taxon>
        <taxon>Emaravirus</taxon>
    </lineage>
</organism>
<evidence type="ECO:0000313" key="2">
    <source>
        <dbReference type="EMBL" id="ATB19380.1"/>
    </source>
</evidence>
<evidence type="ECO:0000256" key="1">
    <source>
        <dbReference type="SAM" id="MobiDB-lite"/>
    </source>
</evidence>
<protein>
    <submittedName>
        <fullName evidence="2">p6 protein</fullName>
    </submittedName>
</protein>
<proteinExistence type="predicted"/>
<dbReference type="Pfam" id="PF21707">
    <property type="entry name" value="ABC_AB"/>
    <property type="match status" value="1"/>
</dbReference>
<sequence>MMMRAFETIYNVCIARDLDSLHDEMECYLFNAVADRIDNMVAYSEFLAMRDAYFDKKLDMSKFNSTIPHVIVEGRSVSQKIIRYFMRYVQIVSSLFGSCNILDSNLSQDFHLFGTNVIGSDISPVIPDNSKYLLMKPADVQDLVWAVVIGKDPIETLRKSQFLQDKLPTIPTGGEELSFFVSAISYISLRTSRCTRLERNLFHVSTSSENIHSSSSAIEKDTISSSSSDEFN</sequence>
<feature type="region of interest" description="Disordered" evidence="1">
    <location>
        <begin position="213"/>
        <end position="232"/>
    </location>
</feature>
<dbReference type="InterPro" id="IPR049107">
    <property type="entry name" value="ABC_AB"/>
</dbReference>
<feature type="compositionally biased region" description="Polar residues" evidence="1">
    <location>
        <begin position="223"/>
        <end position="232"/>
    </location>
</feature>
<reference evidence="2" key="1">
    <citation type="submission" date="2016-10" db="EMBL/GenBank/DDBJ databases">
        <authorList>
            <person name="Varghese N."/>
        </authorList>
    </citation>
    <scope>NUCLEOTIDE SEQUENCE</scope>
    <source>
        <strain evidence="2">AU01</strain>
    </source>
</reference>